<keyword evidence="3" id="KW-1185">Reference proteome</keyword>
<evidence type="ECO:0000313" key="3">
    <source>
        <dbReference type="Proteomes" id="UP000028623"/>
    </source>
</evidence>
<protein>
    <submittedName>
        <fullName evidence="2">Thioredoxin</fullName>
    </submittedName>
</protein>
<evidence type="ECO:0000256" key="1">
    <source>
        <dbReference type="SAM" id="SignalP"/>
    </source>
</evidence>
<keyword evidence="1" id="KW-0732">Signal</keyword>
<dbReference type="OrthoDB" id="195735at2"/>
<dbReference type="Gene3D" id="3.40.30.10">
    <property type="entry name" value="Glutaredoxin"/>
    <property type="match status" value="1"/>
</dbReference>
<organism evidence="2 3">
    <name type="scientific">Epilithonimonas lactis</name>
    <dbReference type="NCBI Taxonomy" id="421072"/>
    <lineage>
        <taxon>Bacteria</taxon>
        <taxon>Pseudomonadati</taxon>
        <taxon>Bacteroidota</taxon>
        <taxon>Flavobacteriia</taxon>
        <taxon>Flavobacteriales</taxon>
        <taxon>Weeksellaceae</taxon>
        <taxon>Chryseobacterium group</taxon>
        <taxon>Epilithonimonas</taxon>
    </lineage>
</organism>
<dbReference type="EMBL" id="JPLY01000002">
    <property type="protein sequence ID" value="KFC22793.1"/>
    <property type="molecule type" value="Genomic_DNA"/>
</dbReference>
<dbReference type="RefSeq" id="WP_034974777.1">
    <property type="nucleotide sequence ID" value="NZ_FOFI01000004.1"/>
</dbReference>
<evidence type="ECO:0000313" key="2">
    <source>
        <dbReference type="EMBL" id="KFC22793.1"/>
    </source>
</evidence>
<reference evidence="2 3" key="1">
    <citation type="submission" date="2014-07" db="EMBL/GenBank/DDBJ databases">
        <title>Epilithonimonas lactis LMG 22401 Genome.</title>
        <authorList>
            <person name="Pipes S.E."/>
            <person name="Stropko S.J."/>
        </authorList>
    </citation>
    <scope>NUCLEOTIDE SEQUENCE [LARGE SCALE GENOMIC DNA]</scope>
    <source>
        <strain evidence="2 3">LMG 24401</strain>
    </source>
</reference>
<comment type="caution">
    <text evidence="2">The sequence shown here is derived from an EMBL/GenBank/DDBJ whole genome shotgun (WGS) entry which is preliminary data.</text>
</comment>
<dbReference type="AlphaFoldDB" id="A0A085BJZ8"/>
<gene>
    <name evidence="2" type="ORF">IO89_07000</name>
</gene>
<dbReference type="STRING" id="421072.SAMN04488097_3320"/>
<name>A0A085BJZ8_9FLAO</name>
<dbReference type="eggNOG" id="COG0526">
    <property type="taxonomic scope" value="Bacteria"/>
</dbReference>
<feature type="chain" id="PRO_5001787195" evidence="1">
    <location>
        <begin position="23"/>
        <end position="182"/>
    </location>
</feature>
<sequence>MKRTIIKSLLVGSIVTINVANAQTTGTPLTKEQLEAKKKAAKEEVAKLPKPYHPEANASTDIENAIKLAKKEHKNIIIQAGGNWCIWCLRFNNYVQQTPELKNLVDDNFVYYHLNWSPENKNEKTFASYGNPGEKFGYPVFIVLDENGKQIHTQDSSVLEEGSGYSLEKVKAFFNSWKPKKS</sequence>
<dbReference type="InterPro" id="IPR036249">
    <property type="entry name" value="Thioredoxin-like_sf"/>
</dbReference>
<accession>A0A085BJZ8</accession>
<proteinExistence type="predicted"/>
<dbReference type="Pfam" id="PF13899">
    <property type="entry name" value="Thioredoxin_7"/>
    <property type="match status" value="1"/>
</dbReference>
<dbReference type="Proteomes" id="UP000028623">
    <property type="component" value="Unassembled WGS sequence"/>
</dbReference>
<feature type="signal peptide" evidence="1">
    <location>
        <begin position="1"/>
        <end position="22"/>
    </location>
</feature>
<dbReference type="SUPFAM" id="SSF52833">
    <property type="entry name" value="Thioredoxin-like"/>
    <property type="match status" value="1"/>
</dbReference>